<dbReference type="Gene3D" id="1.10.8.1310">
    <property type="match status" value="1"/>
</dbReference>
<dbReference type="Pfam" id="PF00566">
    <property type="entry name" value="RabGAP-TBC"/>
    <property type="match status" value="1"/>
</dbReference>
<dbReference type="HOGENOM" id="CLU_039465_3_0_1"/>
<comment type="caution">
    <text evidence="4">The sequence shown here is derived from an EMBL/GenBank/DDBJ whole genome shotgun (WGS) entry which is preliminary data.</text>
</comment>
<dbReference type="GO" id="GO:0006888">
    <property type="term" value="P:endoplasmic reticulum to Golgi vesicle-mediated transport"/>
    <property type="evidence" value="ECO:0007669"/>
    <property type="project" value="TreeGrafter"/>
</dbReference>
<dbReference type="eggNOG" id="KOG2595">
    <property type="taxonomic scope" value="Eukaryota"/>
</dbReference>
<dbReference type="InterPro" id="IPR000195">
    <property type="entry name" value="Rab-GAP-TBC_dom"/>
</dbReference>
<evidence type="ECO:0000256" key="2">
    <source>
        <dbReference type="SAM" id="Phobius"/>
    </source>
</evidence>
<dbReference type="FunCoup" id="K0KFG2">
    <property type="interactions" value="83"/>
</dbReference>
<dbReference type="InterPro" id="IPR035969">
    <property type="entry name" value="Rab-GAP_TBC_sf"/>
</dbReference>
<dbReference type="GO" id="GO:0005096">
    <property type="term" value="F:GTPase activator activity"/>
    <property type="evidence" value="ECO:0007669"/>
    <property type="project" value="UniProtKB-KW"/>
</dbReference>
<dbReference type="PROSITE" id="PS50086">
    <property type="entry name" value="TBC_RABGAP"/>
    <property type="match status" value="1"/>
</dbReference>
<dbReference type="SUPFAM" id="SSF47923">
    <property type="entry name" value="Ypt/Rab-GAP domain of gyp1p"/>
    <property type="match status" value="1"/>
</dbReference>
<protein>
    <submittedName>
        <fullName evidence="4">TBC1 domain protein</fullName>
    </submittedName>
</protein>
<dbReference type="PANTHER" id="PTHR20913">
    <property type="entry name" value="TBC1 DOMAIN FAMILY MEMBER 20/GTPASE"/>
    <property type="match status" value="1"/>
</dbReference>
<feature type="transmembrane region" description="Helical" evidence="2">
    <location>
        <begin position="396"/>
        <end position="415"/>
    </location>
</feature>
<feature type="domain" description="Rab-GAP TBC" evidence="3">
    <location>
        <begin position="58"/>
        <end position="252"/>
    </location>
</feature>
<evidence type="ECO:0000259" key="3">
    <source>
        <dbReference type="PROSITE" id="PS50086"/>
    </source>
</evidence>
<reference evidence="4 5" key="1">
    <citation type="journal article" date="2012" name="Eukaryot. Cell">
        <title>Draft genome sequence of Wickerhamomyces ciferrii NRRL Y-1031 F-60-10.</title>
        <authorList>
            <person name="Schneider J."/>
            <person name="Andrea H."/>
            <person name="Blom J."/>
            <person name="Jaenicke S."/>
            <person name="Ruckert C."/>
            <person name="Schorsch C."/>
            <person name="Szczepanowski R."/>
            <person name="Farwick M."/>
            <person name="Goesmann A."/>
            <person name="Puhler A."/>
            <person name="Schaffer S."/>
            <person name="Tauch A."/>
            <person name="Kohler T."/>
            <person name="Brinkrolf K."/>
        </authorList>
    </citation>
    <scope>NUCLEOTIDE SEQUENCE [LARGE SCALE GENOMIC DNA]</scope>
    <source>
        <strain evidence="5">ATCC 14091 / BCRC 22168 / CBS 111 / JCM 3599 / NBRC 0793 / NRRL Y-1031 F-60-10</strain>
    </source>
</reference>
<name>K0KFG2_WICCF</name>
<dbReference type="Gene3D" id="1.10.472.80">
    <property type="entry name" value="Ypt/Rab-GAP domain of gyp1p, domain 3"/>
    <property type="match status" value="1"/>
</dbReference>
<dbReference type="STRING" id="1206466.K0KFG2"/>
<sequence>MSVSSADWDTLSMKLDNSIVDSTLFKSNDSLKEPSLSTAIDLNDYKIVQFLAKTKGGLINSNFRKKAWPLLLGVDMEKFHGLCASRYSVDWKSKPQHKDEDQVSLDVDRSFIYYAENGSDSVKTELKSKLNDLILRILRENPQLCYYQGYHDICSVFLVIFSNEMELCFQCVQNFTLLYLRDFMMPSINESIKILKLIPPLVQKVDAQIYNELLLGDIEPFYAISPLITLFSHNITSFSSISQIFDGILANGSLGIIIYYYISLLLSQKENIFQKISLMEEEDCFTKQDVIHDVLSKFILNIEKNTIEQSLEDCTKITKRAPLEKLLPFHQIQRNSVLRTSPLINDLDIKEIKDRLAFITEAILEDQVEGSKITDPSSKATRFSIKDALAKKQNQTLFKMSLTIGIIGLLLNIILKKNEAFQLQTPITQLWNTHSEIINIGIRPIRDLLPKFF</sequence>
<keyword evidence="1" id="KW-0343">GTPase activation</keyword>
<dbReference type="EMBL" id="CAIF01000008">
    <property type="protein sequence ID" value="CCH40967.1"/>
    <property type="molecule type" value="Genomic_DNA"/>
</dbReference>
<dbReference type="InterPro" id="IPR045913">
    <property type="entry name" value="TBC20/Gyp8-like"/>
</dbReference>
<evidence type="ECO:0000256" key="1">
    <source>
        <dbReference type="ARBA" id="ARBA00022468"/>
    </source>
</evidence>
<dbReference type="GO" id="GO:0005789">
    <property type="term" value="C:endoplasmic reticulum membrane"/>
    <property type="evidence" value="ECO:0007669"/>
    <property type="project" value="TreeGrafter"/>
</dbReference>
<dbReference type="Proteomes" id="UP000009328">
    <property type="component" value="Unassembled WGS sequence"/>
</dbReference>
<keyword evidence="2" id="KW-0812">Transmembrane</keyword>
<dbReference type="InParanoid" id="K0KFG2"/>
<evidence type="ECO:0000313" key="4">
    <source>
        <dbReference type="EMBL" id="CCH40967.1"/>
    </source>
</evidence>
<keyword evidence="2" id="KW-1133">Transmembrane helix</keyword>
<dbReference type="PANTHER" id="PTHR20913:SF7">
    <property type="entry name" value="RE60063P"/>
    <property type="match status" value="1"/>
</dbReference>
<evidence type="ECO:0000313" key="5">
    <source>
        <dbReference type="Proteomes" id="UP000009328"/>
    </source>
</evidence>
<keyword evidence="2" id="KW-0472">Membrane</keyword>
<organism evidence="4 5">
    <name type="scientific">Wickerhamomyces ciferrii (strain ATCC 14091 / BCRC 22168 / CBS 111 / JCM 3599 / NBRC 0793 / NRRL Y-1031 F-60-10)</name>
    <name type="common">Yeast</name>
    <name type="synonym">Pichia ciferrii</name>
    <dbReference type="NCBI Taxonomy" id="1206466"/>
    <lineage>
        <taxon>Eukaryota</taxon>
        <taxon>Fungi</taxon>
        <taxon>Dikarya</taxon>
        <taxon>Ascomycota</taxon>
        <taxon>Saccharomycotina</taxon>
        <taxon>Saccharomycetes</taxon>
        <taxon>Phaffomycetales</taxon>
        <taxon>Wickerhamomycetaceae</taxon>
        <taxon>Wickerhamomyces</taxon>
    </lineage>
</organism>
<keyword evidence="5" id="KW-1185">Reference proteome</keyword>
<dbReference type="SMART" id="SM00164">
    <property type="entry name" value="TBC"/>
    <property type="match status" value="1"/>
</dbReference>
<accession>K0KFG2</accession>
<gene>
    <name evidence="4" type="ORF">BN7_501</name>
</gene>
<feature type="transmembrane region" description="Helical" evidence="2">
    <location>
        <begin position="248"/>
        <end position="266"/>
    </location>
</feature>
<proteinExistence type="predicted"/>
<dbReference type="AlphaFoldDB" id="K0KFG2"/>